<evidence type="ECO:0000313" key="13">
    <source>
        <dbReference type="Proteomes" id="UP000319731"/>
    </source>
</evidence>
<dbReference type="Gene3D" id="3.80.10.10">
    <property type="entry name" value="Ribonuclease Inhibitor"/>
    <property type="match status" value="1"/>
</dbReference>
<keyword evidence="8" id="KW-0675">Receptor</keyword>
<evidence type="ECO:0000256" key="4">
    <source>
        <dbReference type="ARBA" id="ARBA00022729"/>
    </source>
</evidence>
<evidence type="ECO:0000256" key="9">
    <source>
        <dbReference type="ARBA" id="ARBA00023180"/>
    </source>
</evidence>
<evidence type="ECO:0000256" key="1">
    <source>
        <dbReference type="ARBA" id="ARBA00004167"/>
    </source>
</evidence>
<evidence type="ECO:0000256" key="11">
    <source>
        <dbReference type="SAM" id="SignalP"/>
    </source>
</evidence>
<keyword evidence="4 11" id="KW-0732">Signal</keyword>
<keyword evidence="2" id="KW-0433">Leucine-rich repeat</keyword>
<dbReference type="SUPFAM" id="SSF52058">
    <property type="entry name" value="L domain-like"/>
    <property type="match status" value="1"/>
</dbReference>
<dbReference type="Pfam" id="PF00560">
    <property type="entry name" value="LRR_1"/>
    <property type="match status" value="2"/>
</dbReference>
<keyword evidence="13" id="KW-1185">Reference proteome</keyword>
<feature type="signal peptide" evidence="11">
    <location>
        <begin position="1"/>
        <end position="22"/>
    </location>
</feature>
<dbReference type="AlphaFoldDB" id="A0A507BXJ1"/>
<accession>A0A507BXJ1</accession>
<dbReference type="PANTHER" id="PTHR47986:SF1">
    <property type="entry name" value="OS04G0685900 PROTEIN"/>
    <property type="match status" value="1"/>
</dbReference>
<evidence type="ECO:0000256" key="5">
    <source>
        <dbReference type="ARBA" id="ARBA00022737"/>
    </source>
</evidence>
<dbReference type="InterPro" id="IPR052422">
    <property type="entry name" value="Auxin_Ser/Thr_Kinase"/>
</dbReference>
<dbReference type="EMBL" id="QEAO01000070">
    <property type="protein sequence ID" value="TPX30446.1"/>
    <property type="molecule type" value="Genomic_DNA"/>
</dbReference>
<dbReference type="STRING" id="1806994.A0A507BXJ1"/>
<keyword evidence="9" id="KW-0325">Glycoprotein</keyword>
<reference evidence="12 13" key="1">
    <citation type="journal article" date="2019" name="Sci. Rep.">
        <title>Comparative genomics of chytrid fungi reveal insights into the obligate biotrophic and pathogenic lifestyle of Synchytrium endobioticum.</title>
        <authorList>
            <person name="van de Vossenberg B.T.L.H."/>
            <person name="Warris S."/>
            <person name="Nguyen H.D.T."/>
            <person name="van Gent-Pelzer M.P.E."/>
            <person name="Joly D.L."/>
            <person name="van de Geest H.C."/>
            <person name="Bonants P.J.M."/>
            <person name="Smith D.S."/>
            <person name="Levesque C.A."/>
            <person name="van der Lee T.A.J."/>
        </authorList>
    </citation>
    <scope>NUCLEOTIDE SEQUENCE [LARGE SCALE GENOMIC DNA]</scope>
    <source>
        <strain evidence="12 13">JEL517</strain>
    </source>
</reference>
<keyword evidence="3 10" id="KW-0812">Transmembrane</keyword>
<name>A0A507BXJ1_9FUNG</name>
<evidence type="ECO:0000256" key="3">
    <source>
        <dbReference type="ARBA" id="ARBA00022692"/>
    </source>
</evidence>
<dbReference type="InterPro" id="IPR001611">
    <property type="entry name" value="Leu-rich_rpt"/>
</dbReference>
<feature type="transmembrane region" description="Helical" evidence="10">
    <location>
        <begin position="282"/>
        <end position="307"/>
    </location>
</feature>
<evidence type="ECO:0000313" key="12">
    <source>
        <dbReference type="EMBL" id="TPX30446.1"/>
    </source>
</evidence>
<dbReference type="GeneID" id="42007230"/>
<keyword evidence="7 10" id="KW-0472">Membrane</keyword>
<keyword evidence="6 10" id="KW-1133">Transmembrane helix</keyword>
<dbReference type="OrthoDB" id="676979at2759"/>
<evidence type="ECO:0000256" key="10">
    <source>
        <dbReference type="SAM" id="Phobius"/>
    </source>
</evidence>
<comment type="caution">
    <text evidence="12">The sequence shown here is derived from an EMBL/GenBank/DDBJ whole genome shotgun (WGS) entry which is preliminary data.</text>
</comment>
<evidence type="ECO:0000256" key="6">
    <source>
        <dbReference type="ARBA" id="ARBA00022989"/>
    </source>
</evidence>
<organism evidence="12 13">
    <name type="scientific">Synchytrium microbalum</name>
    <dbReference type="NCBI Taxonomy" id="1806994"/>
    <lineage>
        <taxon>Eukaryota</taxon>
        <taxon>Fungi</taxon>
        <taxon>Fungi incertae sedis</taxon>
        <taxon>Chytridiomycota</taxon>
        <taxon>Chytridiomycota incertae sedis</taxon>
        <taxon>Chytridiomycetes</taxon>
        <taxon>Synchytriales</taxon>
        <taxon>Synchytriaceae</taxon>
        <taxon>Synchytrium</taxon>
    </lineage>
</organism>
<evidence type="ECO:0000256" key="2">
    <source>
        <dbReference type="ARBA" id="ARBA00022614"/>
    </source>
</evidence>
<proteinExistence type="predicted"/>
<dbReference type="PANTHER" id="PTHR47986">
    <property type="entry name" value="OSJNBA0070M12.3 PROTEIN"/>
    <property type="match status" value="1"/>
</dbReference>
<dbReference type="GO" id="GO:0016020">
    <property type="term" value="C:membrane"/>
    <property type="evidence" value="ECO:0007669"/>
    <property type="project" value="UniProtKB-SubCell"/>
</dbReference>
<sequence length="346" mass="36756">MITSRSLLIPASLLLFSSLTHGLDIPADIVTQCNAAYTFFSELGVSQIPWQIGSDQCCSYTGDKWPYASPTNSNSSMPLVGCTFQQGVKYIWALQATNVPGCHGTFFPSLNAFPWLEWLNIQNCQLLSVNIPFESIGSSVSALRFLILSGLGMTGSITDDLANNLFRVEQVDLSNNMLSGSIPDSMGSISTLRDLDLHNNSLSGSVPSSFARLSNLMIMELQQNQISGSLPDLYSLPLTQCSLAGNDVCLETNVMVPNACGSIKSCISAGSATGGSANSVTIGVALGVSIPVVAVALVSVLVAVVVLDKKRGQKAINRESIVAQKTAEIPLHHYERAFPPPAPGRT</sequence>
<dbReference type="Proteomes" id="UP000319731">
    <property type="component" value="Unassembled WGS sequence"/>
</dbReference>
<evidence type="ECO:0000256" key="8">
    <source>
        <dbReference type="ARBA" id="ARBA00023170"/>
    </source>
</evidence>
<evidence type="ECO:0000256" key="7">
    <source>
        <dbReference type="ARBA" id="ARBA00023136"/>
    </source>
</evidence>
<evidence type="ECO:0008006" key="14">
    <source>
        <dbReference type="Google" id="ProtNLM"/>
    </source>
</evidence>
<gene>
    <name evidence="12" type="ORF">SmJEL517_g06007</name>
</gene>
<dbReference type="FunFam" id="3.80.10.10:FF:000383">
    <property type="entry name" value="Leucine-rich repeat receptor protein kinase EMS1"/>
    <property type="match status" value="1"/>
</dbReference>
<protein>
    <recommendedName>
        <fullName evidence="14">Leucine-rich repeat-containing N-terminal plant-type domain-containing protein</fullName>
    </recommendedName>
</protein>
<feature type="chain" id="PRO_5021281187" description="Leucine-rich repeat-containing N-terminal plant-type domain-containing protein" evidence="11">
    <location>
        <begin position="23"/>
        <end position="346"/>
    </location>
</feature>
<keyword evidence="5" id="KW-0677">Repeat</keyword>
<comment type="subcellular location">
    <subcellularLocation>
        <location evidence="1">Membrane</location>
        <topology evidence="1">Single-pass membrane protein</topology>
    </subcellularLocation>
</comment>
<dbReference type="RefSeq" id="XP_031022109.1">
    <property type="nucleotide sequence ID" value="XM_031171933.1"/>
</dbReference>
<dbReference type="InterPro" id="IPR032675">
    <property type="entry name" value="LRR_dom_sf"/>
</dbReference>